<dbReference type="InterPro" id="IPR010055">
    <property type="entry name" value="T2SS_protein-GspJ"/>
</dbReference>
<evidence type="ECO:0000256" key="1">
    <source>
        <dbReference type="ARBA" id="ARBA00004377"/>
    </source>
</evidence>
<dbReference type="Gene3D" id="2.10.70.20">
    <property type="entry name" value="gspk-gspi-gspj complex like domains"/>
    <property type="match status" value="1"/>
</dbReference>
<comment type="caution">
    <text evidence="11">The sequence shown here is derived from an EMBL/GenBank/DDBJ whole genome shotgun (WGS) entry which is preliminary data.</text>
</comment>
<comment type="similarity">
    <text evidence="2">Belongs to the GSP J family.</text>
</comment>
<dbReference type="Proteomes" id="UP000811844">
    <property type="component" value="Unassembled WGS sequence"/>
</dbReference>
<organism evidence="11 12">
    <name type="scientific">Shewanella intestini</name>
    <dbReference type="NCBI Taxonomy" id="2017544"/>
    <lineage>
        <taxon>Bacteria</taxon>
        <taxon>Pseudomonadati</taxon>
        <taxon>Pseudomonadota</taxon>
        <taxon>Gammaproteobacteria</taxon>
        <taxon>Alteromonadales</taxon>
        <taxon>Shewanellaceae</taxon>
        <taxon>Shewanella</taxon>
    </lineage>
</organism>
<reference evidence="11 12" key="1">
    <citation type="submission" date="2020-02" db="EMBL/GenBank/DDBJ databases">
        <title>Shewanella WXL01 sp. nov., a marine bacterium isolated from green algae in Luhuitou Fringing Reef (Northern South China Sea).</title>
        <authorList>
            <person name="Wang X."/>
        </authorList>
    </citation>
    <scope>NUCLEOTIDE SEQUENCE [LARGE SCALE GENOMIC DNA]</scope>
    <source>
        <strain evidence="11 12">MCCC 1A01895</strain>
    </source>
</reference>
<dbReference type="Gene3D" id="3.10.610.10">
    <property type="entry name" value="GSPII I/J protein-like"/>
    <property type="match status" value="1"/>
</dbReference>
<dbReference type="Pfam" id="PF11612">
    <property type="entry name" value="T2SSJ"/>
    <property type="match status" value="1"/>
</dbReference>
<keyword evidence="4" id="KW-1003">Cell membrane</keyword>
<evidence type="ECO:0000256" key="6">
    <source>
        <dbReference type="ARBA" id="ARBA00022519"/>
    </source>
</evidence>
<keyword evidence="12" id="KW-1185">Reference proteome</keyword>
<evidence type="ECO:0000256" key="10">
    <source>
        <dbReference type="SAM" id="Phobius"/>
    </source>
</evidence>
<dbReference type="NCBIfam" id="TIGR01711">
    <property type="entry name" value="gspJ"/>
    <property type="match status" value="1"/>
</dbReference>
<sequence>MFTTQSKARGFTLLEMLVAISIFAMLGLAANSVLQTVMSNDESTAAFSKRLKALQQGFGVLERDLGQMVARTPRIANGERASSFFQASDDMLDSETEALMFYRIGWLNPDGILPRGSIQSVAYVVQDGRLERWYYPYPEAETGAEPLKTVIIENVTDVEYSFYINDAWVKKADGTQMPQAIAMKVEIEGLGEIQRRFLLPKGGPAE</sequence>
<keyword evidence="5" id="KW-0488">Methylation</keyword>
<accession>A0ABS5I5Z9</accession>
<comment type="subcellular location">
    <subcellularLocation>
        <location evidence="1">Cell inner membrane</location>
        <topology evidence="1">Single-pass membrane protein</topology>
    </subcellularLocation>
</comment>
<keyword evidence="7 10" id="KW-0812">Transmembrane</keyword>
<dbReference type="InterPro" id="IPR012902">
    <property type="entry name" value="N_methyl_site"/>
</dbReference>
<keyword evidence="6" id="KW-0997">Cell inner membrane</keyword>
<evidence type="ECO:0000256" key="5">
    <source>
        <dbReference type="ARBA" id="ARBA00022481"/>
    </source>
</evidence>
<evidence type="ECO:0000313" key="12">
    <source>
        <dbReference type="Proteomes" id="UP000811844"/>
    </source>
</evidence>
<protein>
    <recommendedName>
        <fullName evidence="3">Type II secretion system protein J</fullName>
    </recommendedName>
</protein>
<evidence type="ECO:0000313" key="11">
    <source>
        <dbReference type="EMBL" id="MBR9729351.1"/>
    </source>
</evidence>
<evidence type="ECO:0000256" key="7">
    <source>
        <dbReference type="ARBA" id="ARBA00022692"/>
    </source>
</evidence>
<dbReference type="InterPro" id="IPR051621">
    <property type="entry name" value="T2SS_protein_J"/>
</dbReference>
<evidence type="ECO:0000256" key="3">
    <source>
        <dbReference type="ARBA" id="ARBA00021539"/>
    </source>
</evidence>
<dbReference type="PANTHER" id="PTHR39583">
    <property type="entry name" value="TYPE II SECRETION SYSTEM PROTEIN J-RELATED"/>
    <property type="match status" value="1"/>
</dbReference>
<dbReference type="Pfam" id="PF07963">
    <property type="entry name" value="N_methyl"/>
    <property type="match status" value="1"/>
</dbReference>
<evidence type="ECO:0000256" key="2">
    <source>
        <dbReference type="ARBA" id="ARBA00011084"/>
    </source>
</evidence>
<proteinExistence type="inferred from homology"/>
<dbReference type="EMBL" id="JAAIKR010000018">
    <property type="protein sequence ID" value="MBR9729351.1"/>
    <property type="molecule type" value="Genomic_DNA"/>
</dbReference>
<dbReference type="NCBIfam" id="TIGR02532">
    <property type="entry name" value="IV_pilin_GFxxxE"/>
    <property type="match status" value="1"/>
</dbReference>
<keyword evidence="9 10" id="KW-0472">Membrane</keyword>
<dbReference type="InterPro" id="IPR045584">
    <property type="entry name" value="Pilin-like"/>
</dbReference>
<dbReference type="PANTHER" id="PTHR39583:SF2">
    <property type="entry name" value="TYPE II SECRETION SYSTEM PROTEIN J"/>
    <property type="match status" value="1"/>
</dbReference>
<name>A0ABS5I5Z9_9GAMM</name>
<evidence type="ECO:0000256" key="4">
    <source>
        <dbReference type="ARBA" id="ARBA00022475"/>
    </source>
</evidence>
<keyword evidence="8 10" id="KW-1133">Transmembrane helix</keyword>
<gene>
    <name evidence="11" type="primary">gspJ</name>
    <name evidence="11" type="ORF">G3R48_15335</name>
</gene>
<evidence type="ECO:0000256" key="8">
    <source>
        <dbReference type="ARBA" id="ARBA00022989"/>
    </source>
</evidence>
<dbReference type="SUPFAM" id="SSF54523">
    <property type="entry name" value="Pili subunits"/>
    <property type="match status" value="1"/>
</dbReference>
<evidence type="ECO:0000256" key="9">
    <source>
        <dbReference type="ARBA" id="ARBA00023136"/>
    </source>
</evidence>
<dbReference type="PROSITE" id="PS00409">
    <property type="entry name" value="PROKAR_NTER_METHYL"/>
    <property type="match status" value="1"/>
</dbReference>
<feature type="transmembrane region" description="Helical" evidence="10">
    <location>
        <begin position="12"/>
        <end position="34"/>
    </location>
</feature>